<dbReference type="AlphaFoldDB" id="A0A221STG5"/>
<feature type="chain" id="PRO_5011240099" evidence="1">
    <location>
        <begin position="19"/>
        <end position="312"/>
    </location>
</feature>
<evidence type="ECO:0000313" key="3">
    <source>
        <dbReference type="Proteomes" id="UP000259030"/>
    </source>
</evidence>
<dbReference type="KEGG" id="dfc:DFI_01905"/>
<evidence type="ECO:0000256" key="1">
    <source>
        <dbReference type="SAM" id="SignalP"/>
    </source>
</evidence>
<sequence length="312" mass="33516">MTRSLLLLGALLGPGVLAAPASPPVAPAPAPAPSLLPHLDVGAPAWKPYLVKPPVLITTRLDSQDGGCGTHASGLLLKQAKALPAGQYVVSFDARTVGGTLTVQYGLNDRTTATADLTGSWRGYQQTFTWDGGAKITPAAVRTENVNRVFQITENVEKNTPWEVRRLSVRRRAANGTLGPNLLPTQDPQAAPWLPYCAAAKLTTTVMFLGRDASADNPRSGVLYSLAPKNLPAGQYRVSFTGRSLSGPMEIVYGLNDGNTRTALLDREWTPFTADFKLAAPKGQGDRVVQLFETGPRNTPWEIRDLRVEKLP</sequence>
<evidence type="ECO:0000313" key="2">
    <source>
        <dbReference type="EMBL" id="ASN79923.1"/>
    </source>
</evidence>
<dbReference type="RefSeq" id="WP_027463920.1">
    <property type="nucleotide sequence ID" value="NZ_CP021081.1"/>
</dbReference>
<protein>
    <submittedName>
        <fullName evidence="2">Uncharacterized protein</fullName>
    </submittedName>
</protein>
<gene>
    <name evidence="2" type="ORF">DFI_01905</name>
</gene>
<proteinExistence type="predicted"/>
<reference evidence="2 3" key="1">
    <citation type="submission" date="2017-05" db="EMBL/GenBank/DDBJ databases">
        <title>The complete genome sequence of Deinococcus ficus isolated from the rhizosphere of the Ficus religiosa L. in Taiwan.</title>
        <authorList>
            <person name="Wu K.-M."/>
            <person name="Liao T.-L."/>
            <person name="Liu Y.-M."/>
            <person name="Young C.-C."/>
            <person name="Tsai S.-F."/>
        </authorList>
    </citation>
    <scope>NUCLEOTIDE SEQUENCE [LARGE SCALE GENOMIC DNA]</scope>
    <source>
        <strain evidence="2 3">CC-FR2-10</strain>
    </source>
</reference>
<name>A0A221STG5_9DEIO</name>
<dbReference type="EMBL" id="CP021081">
    <property type="protein sequence ID" value="ASN79923.1"/>
    <property type="molecule type" value="Genomic_DNA"/>
</dbReference>
<dbReference type="Proteomes" id="UP000259030">
    <property type="component" value="Chromosome"/>
</dbReference>
<keyword evidence="3" id="KW-1185">Reference proteome</keyword>
<accession>A0A221STG5</accession>
<dbReference type="STRING" id="317577.GCA_000419625_00764"/>
<organism evidence="2 3">
    <name type="scientific">Deinococcus ficus</name>
    <dbReference type="NCBI Taxonomy" id="317577"/>
    <lineage>
        <taxon>Bacteria</taxon>
        <taxon>Thermotogati</taxon>
        <taxon>Deinococcota</taxon>
        <taxon>Deinococci</taxon>
        <taxon>Deinococcales</taxon>
        <taxon>Deinococcaceae</taxon>
        <taxon>Deinococcus</taxon>
    </lineage>
</organism>
<keyword evidence="1" id="KW-0732">Signal</keyword>
<feature type="signal peptide" evidence="1">
    <location>
        <begin position="1"/>
        <end position="18"/>
    </location>
</feature>